<dbReference type="InterPro" id="IPR015424">
    <property type="entry name" value="PyrdxlP-dep_Trfase"/>
</dbReference>
<sequence length="370" mass="40873">MNRQIPYVNLKAQWIDERASLLPLIENVLASGIYVGGEDVEEFETAAAQLCGVQHVVALNSGTDALSCAMYAMGIGLGDEVITTPNSFIASAASIVQVGAKPVFVDVSADQNINVELIESAVTTKTRAIMPVHLTGRIANMSEILEIGKTHNLQIVEDAAQAIGSRYKGQPSGSFGDAGCFSTHPLKNLNACGDGGFVATNDNEIAEKISLRRNHGLIDRDQVDDFGLVSRMDTLQAVVLRYRLSRLPNVIQKRRRNAELYTDVLDKQYVYIASEKDCEFNTYHTFVIQVDNRDDLREYLSSHGIGTAIHYPVPIHQQPALKRLGYKLGDFPIAESQADRILTLPVNQYMTEEEVVYVADQVNSFFHVRK</sequence>
<dbReference type="Pfam" id="PF01041">
    <property type="entry name" value="DegT_DnrJ_EryC1"/>
    <property type="match status" value="1"/>
</dbReference>
<dbReference type="GO" id="GO:0000271">
    <property type="term" value="P:polysaccharide biosynthetic process"/>
    <property type="evidence" value="ECO:0007669"/>
    <property type="project" value="TreeGrafter"/>
</dbReference>
<dbReference type="SUPFAM" id="SSF53383">
    <property type="entry name" value="PLP-dependent transferases"/>
    <property type="match status" value="1"/>
</dbReference>
<dbReference type="Gene3D" id="3.90.1150.10">
    <property type="entry name" value="Aspartate Aminotransferase, domain 1"/>
    <property type="match status" value="1"/>
</dbReference>
<dbReference type="Gene3D" id="3.40.640.10">
    <property type="entry name" value="Type I PLP-dependent aspartate aminotransferase-like (Major domain)"/>
    <property type="match status" value="1"/>
</dbReference>
<dbReference type="EMBL" id="UINC01035785">
    <property type="protein sequence ID" value="SVB28752.1"/>
    <property type="molecule type" value="Genomic_DNA"/>
</dbReference>
<protein>
    <submittedName>
        <fullName evidence="1">Uncharacterized protein</fullName>
    </submittedName>
</protein>
<evidence type="ECO:0000313" key="1">
    <source>
        <dbReference type="EMBL" id="SVB28752.1"/>
    </source>
</evidence>
<accession>A0A382CSF0</accession>
<dbReference type="GO" id="GO:0008483">
    <property type="term" value="F:transaminase activity"/>
    <property type="evidence" value="ECO:0007669"/>
    <property type="project" value="TreeGrafter"/>
</dbReference>
<dbReference type="PANTHER" id="PTHR30244:SF42">
    <property type="entry name" value="UDP-2-ACETAMIDO-2-DEOXY-3-OXO-D-GLUCURONATE AMINOTRANSFERASE"/>
    <property type="match status" value="1"/>
</dbReference>
<name>A0A382CSF0_9ZZZZ</name>
<organism evidence="1">
    <name type="scientific">marine metagenome</name>
    <dbReference type="NCBI Taxonomy" id="408172"/>
    <lineage>
        <taxon>unclassified sequences</taxon>
        <taxon>metagenomes</taxon>
        <taxon>ecological metagenomes</taxon>
    </lineage>
</organism>
<reference evidence="1" key="1">
    <citation type="submission" date="2018-05" db="EMBL/GenBank/DDBJ databases">
        <authorList>
            <person name="Lanie J.A."/>
            <person name="Ng W.-L."/>
            <person name="Kazmierczak K.M."/>
            <person name="Andrzejewski T.M."/>
            <person name="Davidsen T.M."/>
            <person name="Wayne K.J."/>
            <person name="Tettelin H."/>
            <person name="Glass J.I."/>
            <person name="Rusch D."/>
            <person name="Podicherti R."/>
            <person name="Tsui H.-C.T."/>
            <person name="Winkler M.E."/>
        </authorList>
    </citation>
    <scope>NUCLEOTIDE SEQUENCE</scope>
</reference>
<dbReference type="InterPro" id="IPR015421">
    <property type="entry name" value="PyrdxlP-dep_Trfase_major"/>
</dbReference>
<dbReference type="InterPro" id="IPR000653">
    <property type="entry name" value="DegT/StrS_aminotransferase"/>
</dbReference>
<dbReference type="InterPro" id="IPR015422">
    <property type="entry name" value="PyrdxlP-dep_Trfase_small"/>
</dbReference>
<proteinExistence type="predicted"/>
<dbReference type="AlphaFoldDB" id="A0A382CSF0"/>
<dbReference type="PIRSF" id="PIRSF000390">
    <property type="entry name" value="PLP_StrS"/>
    <property type="match status" value="1"/>
</dbReference>
<gene>
    <name evidence="1" type="ORF">METZ01_LOCUS181606</name>
</gene>
<dbReference type="PANTHER" id="PTHR30244">
    <property type="entry name" value="TRANSAMINASE"/>
    <property type="match status" value="1"/>
</dbReference>
<dbReference type="CDD" id="cd00616">
    <property type="entry name" value="AHBA_syn"/>
    <property type="match status" value="1"/>
</dbReference>
<dbReference type="GO" id="GO:0030170">
    <property type="term" value="F:pyridoxal phosphate binding"/>
    <property type="evidence" value="ECO:0007669"/>
    <property type="project" value="TreeGrafter"/>
</dbReference>